<dbReference type="AlphaFoldDB" id="A0A3M6TME4"/>
<reference evidence="1 2" key="1">
    <citation type="journal article" date="2018" name="Sci. Rep.">
        <title>Comparative analysis of the Pocillopora damicornis genome highlights role of immune system in coral evolution.</title>
        <authorList>
            <person name="Cunning R."/>
            <person name="Bay R.A."/>
            <person name="Gillette P."/>
            <person name="Baker A.C."/>
            <person name="Traylor-Knowles N."/>
        </authorList>
    </citation>
    <scope>NUCLEOTIDE SEQUENCE [LARGE SCALE GENOMIC DNA]</scope>
    <source>
        <strain evidence="1">RSMAS</strain>
        <tissue evidence="1">Whole animal</tissue>
    </source>
</reference>
<dbReference type="EMBL" id="RCHS01003339">
    <property type="protein sequence ID" value="RMX42530.1"/>
    <property type="molecule type" value="Genomic_DNA"/>
</dbReference>
<name>A0A3M6TME4_POCDA</name>
<proteinExistence type="predicted"/>
<evidence type="ECO:0000313" key="2">
    <source>
        <dbReference type="Proteomes" id="UP000275408"/>
    </source>
</evidence>
<sequence length="107" mass="12161">METLKADIGGKRKLLVFTLGKTQDILESGNVLAINLHREALSTIVNQIDILKLQVVEERWAIPKRISQSGVQKLKTRSLKLTSKQRIKMNTWLALNQKKISRNREGA</sequence>
<organism evidence="1 2">
    <name type="scientific">Pocillopora damicornis</name>
    <name type="common">Cauliflower coral</name>
    <name type="synonym">Millepora damicornis</name>
    <dbReference type="NCBI Taxonomy" id="46731"/>
    <lineage>
        <taxon>Eukaryota</taxon>
        <taxon>Metazoa</taxon>
        <taxon>Cnidaria</taxon>
        <taxon>Anthozoa</taxon>
        <taxon>Hexacorallia</taxon>
        <taxon>Scleractinia</taxon>
        <taxon>Astrocoeniina</taxon>
        <taxon>Pocilloporidae</taxon>
        <taxon>Pocillopora</taxon>
    </lineage>
</organism>
<accession>A0A3M6TME4</accession>
<protein>
    <submittedName>
        <fullName evidence="1">Uncharacterized protein</fullName>
    </submittedName>
</protein>
<keyword evidence="2" id="KW-1185">Reference proteome</keyword>
<comment type="caution">
    <text evidence="1">The sequence shown here is derived from an EMBL/GenBank/DDBJ whole genome shotgun (WGS) entry which is preliminary data.</text>
</comment>
<gene>
    <name evidence="1" type="ORF">pdam_00016717</name>
</gene>
<dbReference type="Proteomes" id="UP000275408">
    <property type="component" value="Unassembled WGS sequence"/>
</dbReference>
<evidence type="ECO:0000313" key="1">
    <source>
        <dbReference type="EMBL" id="RMX42530.1"/>
    </source>
</evidence>